<dbReference type="GO" id="GO:0005634">
    <property type="term" value="C:nucleus"/>
    <property type="evidence" value="ECO:0007669"/>
    <property type="project" value="UniProtKB-SubCell"/>
</dbReference>
<dbReference type="CDD" id="cd18787">
    <property type="entry name" value="SF2_C_DEAD"/>
    <property type="match status" value="1"/>
</dbReference>
<feature type="domain" description="Helicase ATP-binding" evidence="15">
    <location>
        <begin position="58"/>
        <end position="236"/>
    </location>
</feature>
<evidence type="ECO:0000256" key="8">
    <source>
        <dbReference type="ARBA" id="ARBA00022840"/>
    </source>
</evidence>
<evidence type="ECO:0000256" key="13">
    <source>
        <dbReference type="PROSITE-ProRule" id="PRU00552"/>
    </source>
</evidence>
<feature type="compositionally biased region" description="Low complexity" evidence="14">
    <location>
        <begin position="13"/>
        <end position="22"/>
    </location>
</feature>
<organism evidence="18 19">
    <name type="scientific">Saxophila tyrrhenica</name>
    <dbReference type="NCBI Taxonomy" id="1690608"/>
    <lineage>
        <taxon>Eukaryota</taxon>
        <taxon>Fungi</taxon>
        <taxon>Dikarya</taxon>
        <taxon>Ascomycota</taxon>
        <taxon>Pezizomycotina</taxon>
        <taxon>Dothideomycetes</taxon>
        <taxon>Dothideomycetidae</taxon>
        <taxon>Mycosphaerellales</taxon>
        <taxon>Extremaceae</taxon>
        <taxon>Saxophila</taxon>
    </lineage>
</organism>
<feature type="region of interest" description="Disordered" evidence="14">
    <location>
        <begin position="350"/>
        <end position="403"/>
    </location>
</feature>
<dbReference type="PANTHER" id="PTHR47959:SF21">
    <property type="entry name" value="DEAD-BOX HELICASE 56"/>
    <property type="match status" value="1"/>
</dbReference>
<keyword evidence="10" id="KW-0539">Nucleus</keyword>
<evidence type="ECO:0000259" key="15">
    <source>
        <dbReference type="PROSITE" id="PS51192"/>
    </source>
</evidence>
<dbReference type="GO" id="GO:0042254">
    <property type="term" value="P:ribosome biogenesis"/>
    <property type="evidence" value="ECO:0007669"/>
    <property type="project" value="UniProtKB-KW"/>
</dbReference>
<dbReference type="GO" id="GO:0010467">
    <property type="term" value="P:gene expression"/>
    <property type="evidence" value="ECO:0007669"/>
    <property type="project" value="UniProtKB-ARBA"/>
</dbReference>
<dbReference type="SMART" id="SM00487">
    <property type="entry name" value="DEXDc"/>
    <property type="match status" value="1"/>
</dbReference>
<feature type="region of interest" description="Disordered" evidence="14">
    <location>
        <begin position="619"/>
        <end position="649"/>
    </location>
</feature>
<dbReference type="AlphaFoldDB" id="A0AAV9PFP1"/>
<name>A0AAV9PFP1_9PEZI</name>
<reference evidence="18 19" key="1">
    <citation type="submission" date="2023-08" db="EMBL/GenBank/DDBJ databases">
        <title>Black Yeasts Isolated from many extreme environments.</title>
        <authorList>
            <person name="Coleine C."/>
            <person name="Stajich J.E."/>
            <person name="Selbmann L."/>
        </authorList>
    </citation>
    <scope>NUCLEOTIDE SEQUENCE [LARGE SCALE GENOMIC DNA]</scope>
    <source>
        <strain evidence="18 19">CCFEE 5935</strain>
    </source>
</reference>
<feature type="domain" description="DEAD-box RNA helicase Q" evidence="17">
    <location>
        <begin position="27"/>
        <end position="55"/>
    </location>
</feature>
<evidence type="ECO:0000256" key="14">
    <source>
        <dbReference type="SAM" id="MobiDB-lite"/>
    </source>
</evidence>
<gene>
    <name evidence="18" type="primary">DBP9</name>
    <name evidence="18" type="ORF">LTR77_005244</name>
</gene>
<evidence type="ECO:0000256" key="4">
    <source>
        <dbReference type="ARBA" id="ARBA00022517"/>
    </source>
</evidence>
<dbReference type="SMART" id="SM00490">
    <property type="entry name" value="HELICc"/>
    <property type="match status" value="1"/>
</dbReference>
<dbReference type="InterPro" id="IPR001650">
    <property type="entry name" value="Helicase_C-like"/>
</dbReference>
<comment type="caution">
    <text evidence="18">The sequence shown here is derived from an EMBL/GenBank/DDBJ whole genome shotgun (WGS) entry which is preliminary data.</text>
</comment>
<dbReference type="PROSITE" id="PS51194">
    <property type="entry name" value="HELICASE_CTER"/>
    <property type="match status" value="1"/>
</dbReference>
<keyword evidence="5" id="KW-0547">Nucleotide-binding</keyword>
<feature type="compositionally biased region" description="Basic and acidic residues" evidence="14">
    <location>
        <begin position="759"/>
        <end position="775"/>
    </location>
</feature>
<dbReference type="GO" id="GO:0016787">
    <property type="term" value="F:hydrolase activity"/>
    <property type="evidence" value="ECO:0007669"/>
    <property type="project" value="UniProtKB-KW"/>
</dbReference>
<evidence type="ECO:0000256" key="2">
    <source>
        <dbReference type="ARBA" id="ARBA00004123"/>
    </source>
</evidence>
<evidence type="ECO:0000256" key="7">
    <source>
        <dbReference type="ARBA" id="ARBA00022806"/>
    </source>
</evidence>
<dbReference type="GeneID" id="89926588"/>
<evidence type="ECO:0000313" key="19">
    <source>
        <dbReference type="Proteomes" id="UP001337655"/>
    </source>
</evidence>
<keyword evidence="4" id="KW-0690">Ribosome biogenesis</keyword>
<feature type="short sequence motif" description="Q motif" evidence="13">
    <location>
        <begin position="27"/>
        <end position="55"/>
    </location>
</feature>
<dbReference type="PROSITE" id="PS51192">
    <property type="entry name" value="HELICASE_ATP_BIND_1"/>
    <property type="match status" value="1"/>
</dbReference>
<evidence type="ECO:0000256" key="10">
    <source>
        <dbReference type="ARBA" id="ARBA00023242"/>
    </source>
</evidence>
<evidence type="ECO:0000256" key="9">
    <source>
        <dbReference type="ARBA" id="ARBA00022884"/>
    </source>
</evidence>
<evidence type="ECO:0000256" key="1">
    <source>
        <dbReference type="ARBA" id="ARBA00003706"/>
    </source>
</evidence>
<dbReference type="Gene3D" id="3.40.50.300">
    <property type="entry name" value="P-loop containing nucleotide triphosphate hydrolases"/>
    <property type="match status" value="2"/>
</dbReference>
<keyword evidence="9" id="KW-0694">RNA-binding</keyword>
<dbReference type="GO" id="GO:0003724">
    <property type="term" value="F:RNA helicase activity"/>
    <property type="evidence" value="ECO:0007669"/>
    <property type="project" value="UniProtKB-EC"/>
</dbReference>
<keyword evidence="6 18" id="KW-0378">Hydrolase</keyword>
<dbReference type="GO" id="GO:0003723">
    <property type="term" value="F:RNA binding"/>
    <property type="evidence" value="ECO:0007669"/>
    <property type="project" value="UniProtKB-KW"/>
</dbReference>
<keyword evidence="19" id="KW-1185">Reference proteome</keyword>
<comment type="subcellular location">
    <subcellularLocation>
        <location evidence="2">Nucleus</location>
    </subcellularLocation>
</comment>
<dbReference type="InterPro" id="IPR014001">
    <property type="entry name" value="Helicase_ATP-bd"/>
</dbReference>
<evidence type="ECO:0000259" key="17">
    <source>
        <dbReference type="PROSITE" id="PS51195"/>
    </source>
</evidence>
<keyword evidence="8" id="KW-0067">ATP-binding</keyword>
<dbReference type="GO" id="GO:0005524">
    <property type="term" value="F:ATP binding"/>
    <property type="evidence" value="ECO:0007669"/>
    <property type="project" value="UniProtKB-KW"/>
</dbReference>
<evidence type="ECO:0000256" key="3">
    <source>
        <dbReference type="ARBA" id="ARBA00012552"/>
    </source>
</evidence>
<feature type="compositionally biased region" description="Basic and acidic residues" evidence="14">
    <location>
        <begin position="363"/>
        <end position="373"/>
    </location>
</feature>
<dbReference type="Pfam" id="PF00271">
    <property type="entry name" value="Helicase_C"/>
    <property type="match status" value="2"/>
</dbReference>
<protein>
    <recommendedName>
        <fullName evidence="3">RNA helicase</fullName>
        <ecNumber evidence="3">3.6.4.13</ecNumber>
    </recommendedName>
</protein>
<comment type="similarity">
    <text evidence="11">Belongs to the DEAD box helicase family. DDX56/DBP9 subfamily.</text>
</comment>
<dbReference type="GO" id="GO:0005829">
    <property type="term" value="C:cytosol"/>
    <property type="evidence" value="ECO:0007669"/>
    <property type="project" value="TreeGrafter"/>
</dbReference>
<dbReference type="InterPro" id="IPR027417">
    <property type="entry name" value="P-loop_NTPase"/>
</dbReference>
<dbReference type="Proteomes" id="UP001337655">
    <property type="component" value="Unassembled WGS sequence"/>
</dbReference>
<feature type="compositionally biased region" description="Polar residues" evidence="14">
    <location>
        <begin position="804"/>
        <end position="826"/>
    </location>
</feature>
<proteinExistence type="inferred from homology"/>
<dbReference type="SUPFAM" id="SSF52540">
    <property type="entry name" value="P-loop containing nucleoside triphosphate hydrolases"/>
    <property type="match status" value="2"/>
</dbReference>
<dbReference type="Pfam" id="PF00270">
    <property type="entry name" value="DEAD"/>
    <property type="match status" value="1"/>
</dbReference>
<dbReference type="InterPro" id="IPR050079">
    <property type="entry name" value="DEAD_box_RNA_helicase"/>
</dbReference>
<dbReference type="EMBL" id="JAVRRT010000007">
    <property type="protein sequence ID" value="KAK5170655.1"/>
    <property type="molecule type" value="Genomic_DNA"/>
</dbReference>
<sequence>MKRKLNADDVPEAVADGTTDDAAPATPTFARFDLDARLLQAVSREKFSTPTLVQAKAIPVILNGKDVLARSKTGSGKTLAYLLPIHHGILQRKAISKAVKATTALILVPTKELAKQVTTTIKTLTSFCAHEIRCENITRKEDAAVTRARLAEQPDIVVSTPSRAGLWLKNEVLKLNSLKQLVIDEADLVLSYGYSSDLNDLSSSLPPGLQTILASATLNTEISTLTSLLSKTKTGPSSETLAPVVLDLSSEEAAEESKLSHYVVRSAEEDKFLLIYAIFKLKLIKGKVIVFVADIDRCYRVKLFLEQFGIRSCVLNSELPVNSRVHVVEEFNRGVYDIIIAADEGEVVGDGDGRSKKRRKTKQQREAADGDNKSEDDDILDDEQDIGISNTDATQEKSKKQQKNAEYTLSRGIDFRHVACVLNFDLPLSAKSYLHRVGRTARAGQTGMALSFYVPKELYRKHKSTTIEQCKNDEQVLGQVRDMFEGKAENGEENTKQIGSATNSLQEWKFDMAKLDAFRYRFADALRSVTRIAVREARTRELRDELMKSEKLKRHFEENPDDLRHLRHDNELTHSVRQRPHLRHVPEYLLPEGGRAAVAKDVRYVGLRKDSENKIRKARARNAGRGRSKLGGGRGGRAADPLRSLNVRGRGKNPYEPAAAILLQHRQGLPIILLRRNHQQRASLSHRCSDCAWSLSGPLSISGSLIEFVKLPLTTSICYNLPPSPVYVLVLCWKLDHHTVFNHIFWGLKHHFDFQSQHTNERTDRPNELTERTEPTTEQQRTNRPNERTERTGMANHDNPMTARINSSTRSDVPSLNTSGLGNIPSTRFKEQRHPARYSLAVSTTITSKVRLCG</sequence>
<evidence type="ECO:0000256" key="5">
    <source>
        <dbReference type="ARBA" id="ARBA00022741"/>
    </source>
</evidence>
<evidence type="ECO:0000313" key="18">
    <source>
        <dbReference type="EMBL" id="KAK5170655.1"/>
    </source>
</evidence>
<dbReference type="RefSeq" id="XP_064659853.1">
    <property type="nucleotide sequence ID" value="XM_064802492.1"/>
</dbReference>
<feature type="compositionally biased region" description="Acidic residues" evidence="14">
    <location>
        <begin position="374"/>
        <end position="385"/>
    </location>
</feature>
<accession>A0AAV9PFP1</accession>
<feature type="compositionally biased region" description="Basic residues" evidence="14">
    <location>
        <begin position="619"/>
        <end position="628"/>
    </location>
</feature>
<feature type="domain" description="Helicase C-terminal" evidence="16">
    <location>
        <begin position="258"/>
        <end position="484"/>
    </location>
</feature>
<dbReference type="PANTHER" id="PTHR47959">
    <property type="entry name" value="ATP-DEPENDENT RNA HELICASE RHLE-RELATED"/>
    <property type="match status" value="1"/>
</dbReference>
<comment type="catalytic activity">
    <reaction evidence="12">
        <text>ATP + H2O = ADP + phosphate + H(+)</text>
        <dbReference type="Rhea" id="RHEA:13065"/>
        <dbReference type="ChEBI" id="CHEBI:15377"/>
        <dbReference type="ChEBI" id="CHEBI:15378"/>
        <dbReference type="ChEBI" id="CHEBI:30616"/>
        <dbReference type="ChEBI" id="CHEBI:43474"/>
        <dbReference type="ChEBI" id="CHEBI:456216"/>
        <dbReference type="EC" id="3.6.4.13"/>
    </reaction>
</comment>
<feature type="region of interest" description="Disordered" evidence="14">
    <location>
        <begin position="759"/>
        <end position="832"/>
    </location>
</feature>
<feature type="region of interest" description="Disordered" evidence="14">
    <location>
        <begin position="1"/>
        <end position="22"/>
    </location>
</feature>
<dbReference type="CDD" id="cd17961">
    <property type="entry name" value="DEADc_DDX56"/>
    <property type="match status" value="1"/>
</dbReference>
<evidence type="ECO:0000259" key="16">
    <source>
        <dbReference type="PROSITE" id="PS51194"/>
    </source>
</evidence>
<dbReference type="InterPro" id="IPR011545">
    <property type="entry name" value="DEAD/DEAH_box_helicase_dom"/>
</dbReference>
<dbReference type="InterPro" id="IPR014014">
    <property type="entry name" value="RNA_helicase_DEAD_Q_motif"/>
</dbReference>
<dbReference type="EC" id="3.6.4.13" evidence="3"/>
<keyword evidence="7 18" id="KW-0347">Helicase</keyword>
<evidence type="ECO:0000256" key="12">
    <source>
        <dbReference type="ARBA" id="ARBA00047984"/>
    </source>
</evidence>
<dbReference type="PROSITE" id="PS51195">
    <property type="entry name" value="Q_MOTIF"/>
    <property type="match status" value="1"/>
</dbReference>
<comment type="function">
    <text evidence="1">ATP-binding RNA helicase involved in the biogenesis of 60S ribosomal subunits and is required for the normal formation of 25S and 5.8S rRNAs.</text>
</comment>
<evidence type="ECO:0000256" key="11">
    <source>
        <dbReference type="ARBA" id="ARBA00038041"/>
    </source>
</evidence>
<evidence type="ECO:0000256" key="6">
    <source>
        <dbReference type="ARBA" id="ARBA00022801"/>
    </source>
</evidence>